<reference evidence="1 2" key="1">
    <citation type="journal article" date="2016" name="Nat. Commun.">
        <title>Thousands of microbial genomes shed light on interconnected biogeochemical processes in an aquifer system.</title>
        <authorList>
            <person name="Anantharaman K."/>
            <person name="Brown C.T."/>
            <person name="Hug L.A."/>
            <person name="Sharon I."/>
            <person name="Castelle C.J."/>
            <person name="Probst A.J."/>
            <person name="Thomas B.C."/>
            <person name="Singh A."/>
            <person name="Wilkins M.J."/>
            <person name="Karaoz U."/>
            <person name="Brodie E.L."/>
            <person name="Williams K.H."/>
            <person name="Hubbard S.S."/>
            <person name="Banfield J.F."/>
        </authorList>
    </citation>
    <scope>NUCLEOTIDE SEQUENCE [LARGE SCALE GENOMIC DNA]</scope>
</reference>
<dbReference type="AlphaFoldDB" id="A0A1F6DCV2"/>
<organism evidence="1 2">
    <name type="scientific">Candidatus Kaiserbacteria bacterium RIFCSPHIGHO2_02_FULL_49_16</name>
    <dbReference type="NCBI Taxonomy" id="1798490"/>
    <lineage>
        <taxon>Bacteria</taxon>
        <taxon>Candidatus Kaiseribacteriota</taxon>
    </lineage>
</organism>
<name>A0A1F6DCV2_9BACT</name>
<dbReference type="Proteomes" id="UP000178042">
    <property type="component" value="Unassembled WGS sequence"/>
</dbReference>
<dbReference type="EMBL" id="MFLD01000028">
    <property type="protein sequence ID" value="OGG59246.1"/>
    <property type="molecule type" value="Genomic_DNA"/>
</dbReference>
<evidence type="ECO:0000313" key="2">
    <source>
        <dbReference type="Proteomes" id="UP000178042"/>
    </source>
</evidence>
<proteinExistence type="predicted"/>
<accession>A0A1F6DCV2</accession>
<protein>
    <submittedName>
        <fullName evidence="1">Uncharacterized protein</fullName>
    </submittedName>
</protein>
<comment type="caution">
    <text evidence="1">The sequence shown here is derived from an EMBL/GenBank/DDBJ whole genome shotgun (WGS) entry which is preliminary data.</text>
</comment>
<sequence>MTSKEVRNVLDRVLTWPKERQENAVEILERMEQQNKSPLRLTEEQAAEVRRRLKEKHPKTVTLVQFNQHVRRRYGV</sequence>
<gene>
    <name evidence="1" type="ORF">A3C86_02370</name>
</gene>
<evidence type="ECO:0000313" key="1">
    <source>
        <dbReference type="EMBL" id="OGG59246.1"/>
    </source>
</evidence>